<dbReference type="OrthoDB" id="7302934at2"/>
<name>A0A364P1K1_9PROT</name>
<dbReference type="EMBL" id="PGTO01000002">
    <property type="protein sequence ID" value="RAU23204.1"/>
    <property type="molecule type" value="Genomic_DNA"/>
</dbReference>
<protein>
    <recommendedName>
        <fullName evidence="3">Glycosyltransferase family 2 protein</fullName>
    </recommendedName>
</protein>
<accession>A0A364P1K1</accession>
<organism evidence="1 2">
    <name type="scientific">Paramagnetospirillum kuznetsovii</name>
    <dbReference type="NCBI Taxonomy" id="2053833"/>
    <lineage>
        <taxon>Bacteria</taxon>
        <taxon>Pseudomonadati</taxon>
        <taxon>Pseudomonadota</taxon>
        <taxon>Alphaproteobacteria</taxon>
        <taxon>Rhodospirillales</taxon>
        <taxon>Magnetospirillaceae</taxon>
        <taxon>Paramagnetospirillum</taxon>
    </lineage>
</organism>
<comment type="caution">
    <text evidence="1">The sequence shown here is derived from an EMBL/GenBank/DDBJ whole genome shotgun (WGS) entry which is preliminary data.</text>
</comment>
<proteinExistence type="predicted"/>
<dbReference type="AlphaFoldDB" id="A0A364P1K1"/>
<keyword evidence="2" id="KW-1185">Reference proteome</keyword>
<evidence type="ECO:0000313" key="1">
    <source>
        <dbReference type="EMBL" id="RAU23204.1"/>
    </source>
</evidence>
<dbReference type="RefSeq" id="WP_112142402.1">
    <property type="nucleotide sequence ID" value="NZ_PGTO01000002.1"/>
</dbReference>
<dbReference type="Proteomes" id="UP000251075">
    <property type="component" value="Unassembled WGS sequence"/>
</dbReference>
<evidence type="ECO:0000313" key="2">
    <source>
        <dbReference type="Proteomes" id="UP000251075"/>
    </source>
</evidence>
<reference evidence="1 2" key="1">
    <citation type="submission" date="2017-11" db="EMBL/GenBank/DDBJ databases">
        <title>Draft genome sequence of magnetotactic bacterium Magnetospirillum kuznetsovii LBB-42.</title>
        <authorList>
            <person name="Grouzdev D.S."/>
            <person name="Rysina M.S."/>
            <person name="Baslerov R.V."/>
            <person name="Koziaeva V."/>
        </authorList>
    </citation>
    <scope>NUCLEOTIDE SEQUENCE [LARGE SCALE GENOMIC DNA]</scope>
    <source>
        <strain evidence="1 2">LBB-42</strain>
    </source>
</reference>
<sequence length="342" mass="38714">MEIVVKAFSRPFYLDRCLTSIRANLDNFTGITVLDDGLLPPFRQAIAERHPDVRMVSAPWSDVKPVIIRERTRQPVDMGETGPRNDLAAALERVLVWPSSMDPLPFWHQSISAMDSRYIMLIEEDTWITTHLDVAVIEAEMTRADCLVASLYSQRAQAFESVRGRTCVGEAAALEVMNAPMPPRRQIIDTYFPVSLAIFRRDFWLRCHAGIQFWIPESPIHDQAMTVLGDMLERGERPSFARITPQVLDHGFSLSTRIPPSQYGSDVTLYDISDLLSEAWRTGRLDAMRDFPLDFSENYLSAMIAASLGGDAAGEWLRLRRNYEAAYAMAMHRKDETADKGA</sequence>
<gene>
    <name evidence="1" type="ORF">CU669_03325</name>
</gene>
<evidence type="ECO:0008006" key="3">
    <source>
        <dbReference type="Google" id="ProtNLM"/>
    </source>
</evidence>